<feature type="transmembrane region" description="Helical" evidence="12">
    <location>
        <begin position="210"/>
        <end position="231"/>
    </location>
</feature>
<dbReference type="GO" id="GO:0006885">
    <property type="term" value="P:regulation of pH"/>
    <property type="evidence" value="ECO:0007669"/>
    <property type="project" value="TreeGrafter"/>
</dbReference>
<dbReference type="GO" id="GO:0012505">
    <property type="term" value="C:endomembrane system"/>
    <property type="evidence" value="ECO:0007669"/>
    <property type="project" value="TreeGrafter"/>
</dbReference>
<dbReference type="GO" id="GO:0015297">
    <property type="term" value="F:antiporter activity"/>
    <property type="evidence" value="ECO:0007669"/>
    <property type="project" value="InterPro"/>
</dbReference>
<organism evidence="14 15">
    <name type="scientific">Acorus calamus</name>
    <name type="common">Sweet flag</name>
    <dbReference type="NCBI Taxonomy" id="4465"/>
    <lineage>
        <taxon>Eukaryota</taxon>
        <taxon>Viridiplantae</taxon>
        <taxon>Streptophyta</taxon>
        <taxon>Embryophyta</taxon>
        <taxon>Tracheophyta</taxon>
        <taxon>Spermatophyta</taxon>
        <taxon>Magnoliopsida</taxon>
        <taxon>Liliopsida</taxon>
        <taxon>Acoraceae</taxon>
        <taxon>Acorus</taxon>
    </lineage>
</organism>
<reference evidence="14" key="1">
    <citation type="journal article" date="2023" name="Nat. Commun.">
        <title>Diploid and tetraploid genomes of Acorus and the evolution of monocots.</title>
        <authorList>
            <person name="Ma L."/>
            <person name="Liu K.W."/>
            <person name="Li Z."/>
            <person name="Hsiao Y.Y."/>
            <person name="Qi Y."/>
            <person name="Fu T."/>
            <person name="Tang G.D."/>
            <person name="Zhang D."/>
            <person name="Sun W.H."/>
            <person name="Liu D.K."/>
            <person name="Li Y."/>
            <person name="Chen G.Z."/>
            <person name="Liu X.D."/>
            <person name="Liao X.Y."/>
            <person name="Jiang Y.T."/>
            <person name="Yu X."/>
            <person name="Hao Y."/>
            <person name="Huang J."/>
            <person name="Zhao X.W."/>
            <person name="Ke S."/>
            <person name="Chen Y.Y."/>
            <person name="Wu W.L."/>
            <person name="Hsu J.L."/>
            <person name="Lin Y.F."/>
            <person name="Huang M.D."/>
            <person name="Li C.Y."/>
            <person name="Huang L."/>
            <person name="Wang Z.W."/>
            <person name="Zhao X."/>
            <person name="Zhong W.Y."/>
            <person name="Peng D.H."/>
            <person name="Ahmad S."/>
            <person name="Lan S."/>
            <person name="Zhang J.S."/>
            <person name="Tsai W.C."/>
            <person name="Van de Peer Y."/>
            <person name="Liu Z.J."/>
        </authorList>
    </citation>
    <scope>NUCLEOTIDE SEQUENCE</scope>
    <source>
        <strain evidence="14">CP</strain>
    </source>
</reference>
<evidence type="ECO:0000259" key="13">
    <source>
        <dbReference type="Pfam" id="PF00999"/>
    </source>
</evidence>
<evidence type="ECO:0000256" key="3">
    <source>
        <dbReference type="ARBA" id="ARBA00004141"/>
    </source>
</evidence>
<sequence>MAATATATAGGNMSLSSIIVFDDMMFLCHHVSKVTNASWNGNPLHSSFSLLMFQICLMFVSSRTVRFLLKPLKQSRLVTDVIGAIILGPTVLGHSAAFTSTAFPARGTVILRTFGILGLVYFIFIIGIKMDTKLINLSDRKILLISSTNVLLPFVATMSAHRLLSPYLTGSLAHPSVFVFVAITISLTLFPNVIHILSELKLLNTELAQLSASCAMLNASVGWLFIVLFIFLRERAVNPAQSIKAMACVIVIIAFIAYVYHPWATRVTRRTPNGGRVRDGYVFAIILFVPLVGICFDAIGGSMADGALFVGLATPDGPPLGSAIVEKMEAIVGEVLMPLMMLLCGLEFDLFQVQDWRTFGIVMVLLFTAYIGKLVGTLLPCLYCKMSFRSSLVFSLVMGFKGTIELFYYMWWLNEKMYSMTLSIGGKPPLVVKRKNHIAPQ</sequence>
<feature type="transmembrane region" description="Helical" evidence="12">
    <location>
        <begin position="109"/>
        <end position="130"/>
    </location>
</feature>
<dbReference type="GO" id="GO:0009941">
    <property type="term" value="C:chloroplast envelope"/>
    <property type="evidence" value="ECO:0007669"/>
    <property type="project" value="UniProtKB-SubCell"/>
</dbReference>
<feature type="transmembrane region" description="Helical" evidence="12">
    <location>
        <begin position="358"/>
        <end position="379"/>
    </location>
</feature>
<feature type="transmembrane region" description="Helical" evidence="12">
    <location>
        <begin position="81"/>
        <end position="103"/>
    </location>
</feature>
<feature type="transmembrane region" description="Helical" evidence="12">
    <location>
        <begin position="142"/>
        <end position="164"/>
    </location>
</feature>
<dbReference type="InterPro" id="IPR050794">
    <property type="entry name" value="CPA2_transporter"/>
</dbReference>
<keyword evidence="7" id="KW-0630">Potassium</keyword>
<evidence type="ECO:0000256" key="12">
    <source>
        <dbReference type="SAM" id="Phobius"/>
    </source>
</evidence>
<evidence type="ECO:0000256" key="4">
    <source>
        <dbReference type="ARBA" id="ARBA00022448"/>
    </source>
</evidence>
<evidence type="ECO:0000313" key="15">
    <source>
        <dbReference type="Proteomes" id="UP001180020"/>
    </source>
</evidence>
<proteinExistence type="inferred from homology"/>
<accession>A0AAV9C7R1</accession>
<dbReference type="EMBL" id="JAUJYO010000021">
    <property type="protein sequence ID" value="KAK1284780.1"/>
    <property type="molecule type" value="Genomic_DNA"/>
</dbReference>
<dbReference type="PANTHER" id="PTHR32468">
    <property type="entry name" value="CATION/H + ANTIPORTER"/>
    <property type="match status" value="1"/>
</dbReference>
<gene>
    <name evidence="14" type="primary">CHX15</name>
    <name evidence="14" type="ORF">QJS10_CPB21g01434</name>
</gene>
<protein>
    <submittedName>
        <fullName evidence="14">Cation/H(+) antiporter 15</fullName>
    </submittedName>
</protein>
<feature type="domain" description="Cation/H+ exchanger transmembrane" evidence="13">
    <location>
        <begin position="63"/>
        <end position="416"/>
    </location>
</feature>
<comment type="similarity">
    <text evidence="11">Belongs to the monovalent cation:proton antiporter 2 (CPA2) transporter (TC 2.A.37) family. CHX (TC 2.A.37.4) subfamily.</text>
</comment>
<evidence type="ECO:0000256" key="7">
    <source>
        <dbReference type="ARBA" id="ARBA00022958"/>
    </source>
</evidence>
<keyword evidence="15" id="KW-1185">Reference proteome</keyword>
<keyword evidence="5" id="KW-0633">Potassium transport</keyword>
<dbReference type="GO" id="GO:0016020">
    <property type="term" value="C:membrane"/>
    <property type="evidence" value="ECO:0007669"/>
    <property type="project" value="UniProtKB-SubCell"/>
</dbReference>
<keyword evidence="4" id="KW-0813">Transport</keyword>
<evidence type="ECO:0000256" key="8">
    <source>
        <dbReference type="ARBA" id="ARBA00022989"/>
    </source>
</evidence>
<dbReference type="GO" id="GO:1902600">
    <property type="term" value="P:proton transmembrane transport"/>
    <property type="evidence" value="ECO:0007669"/>
    <property type="project" value="InterPro"/>
</dbReference>
<dbReference type="Proteomes" id="UP001180020">
    <property type="component" value="Unassembled WGS sequence"/>
</dbReference>
<evidence type="ECO:0000256" key="1">
    <source>
        <dbReference type="ARBA" id="ARBA00003198"/>
    </source>
</evidence>
<feature type="transmembrane region" description="Helical" evidence="12">
    <location>
        <begin position="281"/>
        <end position="310"/>
    </location>
</feature>
<dbReference type="InterPro" id="IPR006153">
    <property type="entry name" value="Cation/H_exchanger_TM"/>
</dbReference>
<keyword evidence="6 12" id="KW-0812">Transmembrane</keyword>
<keyword evidence="9" id="KW-0406">Ion transport</keyword>
<comment type="function">
    <text evidence="1">May function as sodium-coupled metabolite transporter across the chloroplast envelope.</text>
</comment>
<dbReference type="PANTHER" id="PTHR32468:SF26">
    <property type="entry name" value="CATION_H(+) ANTIPORTER 15"/>
    <property type="match status" value="1"/>
</dbReference>
<dbReference type="AlphaFoldDB" id="A0AAV9C7R1"/>
<reference evidence="14" key="2">
    <citation type="submission" date="2023-06" db="EMBL/GenBank/DDBJ databases">
        <authorList>
            <person name="Ma L."/>
            <person name="Liu K.-W."/>
            <person name="Li Z."/>
            <person name="Hsiao Y.-Y."/>
            <person name="Qi Y."/>
            <person name="Fu T."/>
            <person name="Tang G."/>
            <person name="Zhang D."/>
            <person name="Sun W.-H."/>
            <person name="Liu D.-K."/>
            <person name="Li Y."/>
            <person name="Chen G.-Z."/>
            <person name="Liu X.-D."/>
            <person name="Liao X.-Y."/>
            <person name="Jiang Y.-T."/>
            <person name="Yu X."/>
            <person name="Hao Y."/>
            <person name="Huang J."/>
            <person name="Zhao X.-W."/>
            <person name="Ke S."/>
            <person name="Chen Y.-Y."/>
            <person name="Wu W.-L."/>
            <person name="Hsu J.-L."/>
            <person name="Lin Y.-F."/>
            <person name="Huang M.-D."/>
            <person name="Li C.-Y."/>
            <person name="Huang L."/>
            <person name="Wang Z.-W."/>
            <person name="Zhao X."/>
            <person name="Zhong W.-Y."/>
            <person name="Peng D.-H."/>
            <person name="Ahmad S."/>
            <person name="Lan S."/>
            <person name="Zhang J.-S."/>
            <person name="Tsai W.-C."/>
            <person name="Van De Peer Y."/>
            <person name="Liu Z.-J."/>
        </authorList>
    </citation>
    <scope>NUCLEOTIDE SEQUENCE</scope>
    <source>
        <strain evidence="14">CP</strain>
        <tissue evidence="14">Leaves</tissue>
    </source>
</reference>
<evidence type="ECO:0000256" key="10">
    <source>
        <dbReference type="ARBA" id="ARBA00023136"/>
    </source>
</evidence>
<name>A0AAV9C7R1_ACOCL</name>
<evidence type="ECO:0000313" key="14">
    <source>
        <dbReference type="EMBL" id="KAK1284780.1"/>
    </source>
</evidence>
<comment type="subcellular location">
    <subcellularLocation>
        <location evidence="3">Membrane</location>
        <topology evidence="3">Multi-pass membrane protein</topology>
    </subcellularLocation>
    <subcellularLocation>
        <location evidence="2">Plastid</location>
        <location evidence="2">Chloroplast envelope</location>
    </subcellularLocation>
</comment>
<comment type="caution">
    <text evidence="14">The sequence shown here is derived from an EMBL/GenBank/DDBJ whole genome shotgun (WGS) entry which is preliminary data.</text>
</comment>
<feature type="transmembrane region" description="Helical" evidence="12">
    <location>
        <begin position="176"/>
        <end position="198"/>
    </location>
</feature>
<feature type="transmembrane region" description="Helical" evidence="12">
    <location>
        <begin position="391"/>
        <end position="411"/>
    </location>
</feature>
<evidence type="ECO:0000256" key="6">
    <source>
        <dbReference type="ARBA" id="ARBA00022692"/>
    </source>
</evidence>
<dbReference type="Pfam" id="PF00999">
    <property type="entry name" value="Na_H_Exchanger"/>
    <property type="match status" value="1"/>
</dbReference>
<evidence type="ECO:0000256" key="2">
    <source>
        <dbReference type="ARBA" id="ARBA00004119"/>
    </source>
</evidence>
<evidence type="ECO:0000256" key="5">
    <source>
        <dbReference type="ARBA" id="ARBA00022538"/>
    </source>
</evidence>
<dbReference type="GO" id="GO:0006813">
    <property type="term" value="P:potassium ion transport"/>
    <property type="evidence" value="ECO:0007669"/>
    <property type="project" value="UniProtKB-KW"/>
</dbReference>
<feature type="transmembrane region" description="Helical" evidence="12">
    <location>
        <begin position="243"/>
        <end position="260"/>
    </location>
</feature>
<evidence type="ECO:0000256" key="9">
    <source>
        <dbReference type="ARBA" id="ARBA00023065"/>
    </source>
</evidence>
<dbReference type="Gene3D" id="1.20.1530.20">
    <property type="match status" value="1"/>
</dbReference>
<feature type="transmembrane region" description="Helical" evidence="12">
    <location>
        <begin position="48"/>
        <end position="69"/>
    </location>
</feature>
<dbReference type="InterPro" id="IPR038770">
    <property type="entry name" value="Na+/solute_symporter_sf"/>
</dbReference>
<evidence type="ECO:0000256" key="11">
    <source>
        <dbReference type="ARBA" id="ARBA00038341"/>
    </source>
</evidence>
<keyword evidence="10 12" id="KW-0472">Membrane</keyword>
<keyword evidence="8 12" id="KW-1133">Transmembrane helix</keyword>